<evidence type="ECO:0000256" key="4">
    <source>
        <dbReference type="ARBA" id="ARBA00009028"/>
    </source>
</evidence>
<dbReference type="GO" id="GO:0042138">
    <property type="term" value="P:meiotic DNA double-strand break formation"/>
    <property type="evidence" value="ECO:0007669"/>
    <property type="project" value="TreeGrafter"/>
</dbReference>
<evidence type="ECO:0000313" key="21">
    <source>
        <dbReference type="EMBL" id="KAF8480206.1"/>
    </source>
</evidence>
<keyword evidence="11 16" id="KW-0269">Exonuclease</keyword>
<keyword evidence="8 16" id="KW-0255">Endonuclease</keyword>
<comment type="function">
    <text evidence="16">Core component of the MRN complex, which plays a central role in double-strand break (DSB) repair, DNA recombination, maintenance of telomere integrity and meiosis. The MRN complex is involved in the repair of DNA double-strand breaks (DSBs) via homologous recombination (HR), an error-free mechanism which primarily occurs during S and G2 phases. The complex (1) mediates the end resection of damaged DNA, which generates proper single-stranded DNA, a key initial steps in HR, and is (2) required for the recruitment of other repair factors and efficient activation of ATM and ATR upon DNA damage. Within the MRN complex, MRE11 possesses both single-strand endonuclease activity and double-strand-specific 3'-5' exonuclease activity. MRE11 first endonucleolytically cleaves the 5' strand at DNA DSB ends to prevent non-homologous end joining (NHEJ) and licence HR. It then generates a single-stranded DNA gap via 3' to 5' exonucleolytic degradation, which is required for single-strand invasion and recombination.</text>
</comment>
<dbReference type="NCBIfam" id="TIGR00583">
    <property type="entry name" value="mre11"/>
    <property type="match status" value="1"/>
</dbReference>
<dbReference type="InterPro" id="IPR041796">
    <property type="entry name" value="Mre11_N"/>
</dbReference>
<reference evidence="21" key="2">
    <citation type="journal article" date="2020" name="Nat. Commun.">
        <title>Large-scale genome sequencing of mycorrhizal fungi provides insights into the early evolution of symbiotic traits.</title>
        <authorList>
            <person name="Miyauchi S."/>
            <person name="Kiss E."/>
            <person name="Kuo A."/>
            <person name="Drula E."/>
            <person name="Kohler A."/>
            <person name="Sanchez-Garcia M."/>
            <person name="Morin E."/>
            <person name="Andreopoulos B."/>
            <person name="Barry K.W."/>
            <person name="Bonito G."/>
            <person name="Buee M."/>
            <person name="Carver A."/>
            <person name="Chen C."/>
            <person name="Cichocki N."/>
            <person name="Clum A."/>
            <person name="Culley D."/>
            <person name="Crous P.W."/>
            <person name="Fauchery L."/>
            <person name="Girlanda M."/>
            <person name="Hayes R.D."/>
            <person name="Keri Z."/>
            <person name="LaButti K."/>
            <person name="Lipzen A."/>
            <person name="Lombard V."/>
            <person name="Magnuson J."/>
            <person name="Maillard F."/>
            <person name="Murat C."/>
            <person name="Nolan M."/>
            <person name="Ohm R.A."/>
            <person name="Pangilinan J."/>
            <person name="Pereira M.F."/>
            <person name="Perotto S."/>
            <person name="Peter M."/>
            <person name="Pfister S."/>
            <person name="Riley R."/>
            <person name="Sitrit Y."/>
            <person name="Stielow J.B."/>
            <person name="Szollosi G."/>
            <person name="Zifcakova L."/>
            <person name="Stursova M."/>
            <person name="Spatafora J.W."/>
            <person name="Tedersoo L."/>
            <person name="Vaario L.M."/>
            <person name="Yamada A."/>
            <person name="Yan M."/>
            <person name="Wang P."/>
            <person name="Xu J."/>
            <person name="Bruns T."/>
            <person name="Baldrian P."/>
            <person name="Vilgalys R."/>
            <person name="Dunand C."/>
            <person name="Henrissat B."/>
            <person name="Grigoriev I.V."/>
            <person name="Hibbett D."/>
            <person name="Nagy L.G."/>
            <person name="Martin F.M."/>
        </authorList>
    </citation>
    <scope>NUCLEOTIDE SEQUENCE</scope>
    <source>
        <strain evidence="21">Prilba</strain>
    </source>
</reference>
<keyword evidence="7" id="KW-0479">Metal-binding</keyword>
<evidence type="ECO:0000256" key="17">
    <source>
        <dbReference type="PIRSR" id="PIRSR000882-1"/>
    </source>
</evidence>
<protein>
    <recommendedName>
        <fullName evidence="16">Double-strand break repair protein</fullName>
    </recommendedName>
</protein>
<dbReference type="SMART" id="SM01347">
    <property type="entry name" value="Mre11_DNA_bind"/>
    <property type="match status" value="1"/>
</dbReference>
<dbReference type="GO" id="GO:0000724">
    <property type="term" value="P:double-strand break repair via homologous recombination"/>
    <property type="evidence" value="ECO:0007669"/>
    <property type="project" value="TreeGrafter"/>
</dbReference>
<dbReference type="Gene3D" id="3.30.110.110">
    <property type="entry name" value="Mre11, capping domain"/>
    <property type="match status" value="1"/>
</dbReference>
<dbReference type="GO" id="GO:0000723">
    <property type="term" value="P:telomere maintenance"/>
    <property type="evidence" value="ECO:0007669"/>
    <property type="project" value="TreeGrafter"/>
</dbReference>
<feature type="compositionally biased region" description="Low complexity" evidence="19">
    <location>
        <begin position="666"/>
        <end position="677"/>
    </location>
</feature>
<evidence type="ECO:0000256" key="1">
    <source>
        <dbReference type="ARBA" id="ARBA00001936"/>
    </source>
</evidence>
<comment type="caution">
    <text evidence="21">The sequence shown here is derived from an EMBL/GenBank/DDBJ whole genome shotgun (WGS) entry which is preliminary data.</text>
</comment>
<dbReference type="EMBL" id="WHVB01000008">
    <property type="protein sequence ID" value="KAF8480206.1"/>
    <property type="molecule type" value="Genomic_DNA"/>
</dbReference>
<dbReference type="InterPro" id="IPR007281">
    <property type="entry name" value="Mre11_DNA-bd"/>
</dbReference>
<dbReference type="Pfam" id="PF04152">
    <property type="entry name" value="Mre11_DNA_bind"/>
    <property type="match status" value="1"/>
</dbReference>
<evidence type="ECO:0000256" key="10">
    <source>
        <dbReference type="ARBA" id="ARBA00022801"/>
    </source>
</evidence>
<evidence type="ECO:0000256" key="15">
    <source>
        <dbReference type="ARBA" id="ARBA00023254"/>
    </source>
</evidence>
<evidence type="ECO:0000256" key="16">
    <source>
        <dbReference type="PIRNR" id="PIRNR000882"/>
    </source>
</evidence>
<feature type="active site" description="Proton donor" evidence="17">
    <location>
        <position position="140"/>
    </location>
</feature>
<evidence type="ECO:0000256" key="5">
    <source>
        <dbReference type="ARBA" id="ARBA00022454"/>
    </source>
</evidence>
<dbReference type="InterPro" id="IPR004843">
    <property type="entry name" value="Calcineurin-like_PHP"/>
</dbReference>
<evidence type="ECO:0000256" key="7">
    <source>
        <dbReference type="ARBA" id="ARBA00022723"/>
    </source>
</evidence>
<keyword evidence="9 16" id="KW-0227">DNA damage</keyword>
<dbReference type="GO" id="GO:0030870">
    <property type="term" value="C:Mre11 complex"/>
    <property type="evidence" value="ECO:0007669"/>
    <property type="project" value="UniProtKB-UniRule"/>
</dbReference>
<evidence type="ECO:0000256" key="6">
    <source>
        <dbReference type="ARBA" id="ARBA00022722"/>
    </source>
</evidence>
<dbReference type="GO" id="GO:0031573">
    <property type="term" value="P:mitotic intra-S DNA damage checkpoint signaling"/>
    <property type="evidence" value="ECO:0007669"/>
    <property type="project" value="TreeGrafter"/>
</dbReference>
<organism evidence="21 22">
    <name type="scientific">Russula ochroleuca</name>
    <dbReference type="NCBI Taxonomy" id="152965"/>
    <lineage>
        <taxon>Eukaryota</taxon>
        <taxon>Fungi</taxon>
        <taxon>Dikarya</taxon>
        <taxon>Basidiomycota</taxon>
        <taxon>Agaricomycotina</taxon>
        <taxon>Agaricomycetes</taxon>
        <taxon>Russulales</taxon>
        <taxon>Russulaceae</taxon>
        <taxon>Russula</taxon>
    </lineage>
</organism>
<keyword evidence="6 16" id="KW-0540">Nuclease</keyword>
<dbReference type="InterPro" id="IPR038487">
    <property type="entry name" value="Mre11_capping_dom"/>
</dbReference>
<dbReference type="GO" id="GO:0000014">
    <property type="term" value="F:single-stranded DNA endodeoxyribonuclease activity"/>
    <property type="evidence" value="ECO:0007669"/>
    <property type="project" value="TreeGrafter"/>
</dbReference>
<evidence type="ECO:0000256" key="2">
    <source>
        <dbReference type="ARBA" id="ARBA00004123"/>
    </source>
</evidence>
<evidence type="ECO:0000256" key="14">
    <source>
        <dbReference type="ARBA" id="ARBA00023242"/>
    </source>
</evidence>
<keyword evidence="10 16" id="KW-0378">Hydrolase</keyword>
<keyword evidence="13 16" id="KW-0464">Manganese</keyword>
<proteinExistence type="inferred from homology"/>
<gene>
    <name evidence="21" type="ORF">DFH94DRAFT_741120</name>
</gene>
<name>A0A9P5MW99_9AGAM</name>
<dbReference type="PIRSF" id="PIRSF000882">
    <property type="entry name" value="DSB_repair_MRE11"/>
    <property type="match status" value="1"/>
</dbReference>
<evidence type="ECO:0000256" key="3">
    <source>
        <dbReference type="ARBA" id="ARBA00004286"/>
    </source>
</evidence>
<dbReference type="SUPFAM" id="SSF56300">
    <property type="entry name" value="Metallo-dependent phosphatases"/>
    <property type="match status" value="1"/>
</dbReference>
<dbReference type="GO" id="GO:0030145">
    <property type="term" value="F:manganese ion binding"/>
    <property type="evidence" value="ECO:0007669"/>
    <property type="project" value="UniProtKB-UniRule"/>
</dbReference>
<dbReference type="InterPro" id="IPR029052">
    <property type="entry name" value="Metallo-depent_PP-like"/>
</dbReference>
<evidence type="ECO:0000256" key="19">
    <source>
        <dbReference type="SAM" id="MobiDB-lite"/>
    </source>
</evidence>
<dbReference type="Pfam" id="PF00149">
    <property type="entry name" value="Metallophos"/>
    <property type="match status" value="1"/>
</dbReference>
<dbReference type="GO" id="GO:0097552">
    <property type="term" value="P:mitochondrial double-strand break repair via homologous recombination"/>
    <property type="evidence" value="ECO:0007669"/>
    <property type="project" value="TreeGrafter"/>
</dbReference>
<evidence type="ECO:0000256" key="12">
    <source>
        <dbReference type="ARBA" id="ARBA00023204"/>
    </source>
</evidence>
<dbReference type="PANTHER" id="PTHR10139">
    <property type="entry name" value="DOUBLE-STRAND BREAK REPAIR PROTEIN MRE11"/>
    <property type="match status" value="1"/>
</dbReference>
<keyword evidence="22" id="KW-1185">Reference proteome</keyword>
<feature type="domain" description="Mre11 DNA-binding" evidence="20">
    <location>
        <begin position="313"/>
        <end position="494"/>
    </location>
</feature>
<reference evidence="21" key="1">
    <citation type="submission" date="2019-10" db="EMBL/GenBank/DDBJ databases">
        <authorList>
            <consortium name="DOE Joint Genome Institute"/>
            <person name="Kuo A."/>
            <person name="Miyauchi S."/>
            <person name="Kiss E."/>
            <person name="Drula E."/>
            <person name="Kohler A."/>
            <person name="Sanchez-Garcia M."/>
            <person name="Andreopoulos B."/>
            <person name="Barry K.W."/>
            <person name="Bonito G."/>
            <person name="Buee M."/>
            <person name="Carver A."/>
            <person name="Chen C."/>
            <person name="Cichocki N."/>
            <person name="Clum A."/>
            <person name="Culley D."/>
            <person name="Crous P.W."/>
            <person name="Fauchery L."/>
            <person name="Girlanda M."/>
            <person name="Hayes R."/>
            <person name="Keri Z."/>
            <person name="LaButti K."/>
            <person name="Lipzen A."/>
            <person name="Lombard V."/>
            <person name="Magnuson J."/>
            <person name="Maillard F."/>
            <person name="Morin E."/>
            <person name="Murat C."/>
            <person name="Nolan M."/>
            <person name="Ohm R."/>
            <person name="Pangilinan J."/>
            <person name="Pereira M."/>
            <person name="Perotto S."/>
            <person name="Peter M."/>
            <person name="Riley R."/>
            <person name="Sitrit Y."/>
            <person name="Stielow B."/>
            <person name="Szollosi G."/>
            <person name="Zifcakova L."/>
            <person name="Stursova M."/>
            <person name="Spatafora J.W."/>
            <person name="Tedersoo L."/>
            <person name="Vaario L.-M."/>
            <person name="Yamada A."/>
            <person name="Yan M."/>
            <person name="Wang P."/>
            <person name="Xu J."/>
            <person name="Bruns T."/>
            <person name="Baldrian P."/>
            <person name="Vilgalys R."/>
            <person name="Henrissat B."/>
            <person name="Grigoriev I.V."/>
            <person name="Hibbett D."/>
            <person name="Nagy L.G."/>
            <person name="Martin F.M."/>
        </authorList>
    </citation>
    <scope>NUCLEOTIDE SEQUENCE</scope>
    <source>
        <strain evidence="21">Prilba</strain>
    </source>
</reference>
<evidence type="ECO:0000256" key="9">
    <source>
        <dbReference type="ARBA" id="ARBA00022763"/>
    </source>
</evidence>
<evidence type="ECO:0000256" key="11">
    <source>
        <dbReference type="ARBA" id="ARBA00022839"/>
    </source>
</evidence>
<evidence type="ECO:0000256" key="13">
    <source>
        <dbReference type="ARBA" id="ARBA00023211"/>
    </source>
</evidence>
<comment type="cofactor">
    <cofactor evidence="1 16">
        <name>Mn(2+)</name>
        <dbReference type="ChEBI" id="CHEBI:29035"/>
    </cofactor>
</comment>
<dbReference type="OrthoDB" id="30417at2759"/>
<comment type="similarity">
    <text evidence="4 16 18">Belongs to the MRE11/RAD32 family.</text>
</comment>
<keyword evidence="12 16" id="KW-0234">DNA repair</keyword>
<dbReference type="FunFam" id="3.60.21.10:FF:000011">
    <property type="entry name" value="Double-strand break repair protein"/>
    <property type="match status" value="1"/>
</dbReference>
<keyword evidence="15 16" id="KW-0469">Meiosis</keyword>
<dbReference type="PANTHER" id="PTHR10139:SF1">
    <property type="entry name" value="DOUBLE-STRAND BREAK REPAIR PROTEIN MRE11"/>
    <property type="match status" value="1"/>
</dbReference>
<dbReference type="Proteomes" id="UP000759537">
    <property type="component" value="Unassembled WGS sequence"/>
</dbReference>
<accession>A0A9P5MW99</accession>
<evidence type="ECO:0000256" key="18">
    <source>
        <dbReference type="RuleBase" id="RU003447"/>
    </source>
</evidence>
<evidence type="ECO:0000256" key="8">
    <source>
        <dbReference type="ARBA" id="ARBA00022759"/>
    </source>
</evidence>
<keyword evidence="5" id="KW-0158">Chromosome</keyword>
<dbReference type="CDD" id="cd00840">
    <property type="entry name" value="MPP_Mre11_N"/>
    <property type="match status" value="1"/>
</dbReference>
<comment type="subcellular location">
    <subcellularLocation>
        <location evidence="3">Chromosome</location>
    </subcellularLocation>
    <subcellularLocation>
        <location evidence="2 16">Nucleus</location>
    </subcellularLocation>
</comment>
<feature type="compositionally biased region" description="Acidic residues" evidence="19">
    <location>
        <begin position="628"/>
        <end position="643"/>
    </location>
</feature>
<sequence length="715" mass="78257">MSDDTALAPPPPTLRHDFPEDTVRILLATDNHIGYLERDPIRGQDSINTFREVLQLAVKNDVDFILLAGDLFHENRPSRDCLYQVMSLLREYTLGDKPVQIELLSDPTEGKAAGFSFPAINYEDSNLNVAIPVFSIHGNHDDPQGAGPEGALCALDMLSVAGLVNYIGKVELPLSDVPADGIAVRPVLLRKGNTHLGLYGIGNVKDARMHFELRSNRVRMYMPKDKSDWFNLLLLHQNRVKHGPQEFVPEGLFDDNINLVVWGHEHDCRIRPEPVAGKRYFISQPGSSVATSLAEGEALDKHVALLKIQGTEFEMTPIPLRTVRPFVMDEILLTEAAEEEGFDVTDQMEITKYLKLRVSELINKANDIWDRRNAQAVEDGEAELPRLLPLVRLKVDTTGVPTMSNPIRFGQEFAGKIANPRDVLVFHRAKKSAARRVVADEPELAGFGGDDEGDGLDKLAAGRVRVHSLVQEYLRAQEMQLLGEAGMSDAIQVFVEKDDTHAISKHVETTLRALMKGVQASGEVPEESLDDVLERVREERERQYVAEQRSGKTAGVKGKAKGRAEADDDAESVDSMAMEIDEPGSDFGSDTGRPSSGKKSGTSREKKAAPSTVTRKKASSSGRKGIVESDDDGDDDEEEIDNDELPKSTTRTKRGAAASNQKTGKKASASKPPAKTKQATLGFAPSGTTSGRTSTRAAAGRARGKMADVVEVDSD</sequence>
<dbReference type="InterPro" id="IPR003701">
    <property type="entry name" value="Mre11"/>
</dbReference>
<dbReference type="GO" id="GO:0006303">
    <property type="term" value="P:double-strand break repair via nonhomologous end joining"/>
    <property type="evidence" value="ECO:0007669"/>
    <property type="project" value="TreeGrafter"/>
</dbReference>
<dbReference type="GO" id="GO:0007095">
    <property type="term" value="P:mitotic G2 DNA damage checkpoint signaling"/>
    <property type="evidence" value="ECO:0007669"/>
    <property type="project" value="TreeGrafter"/>
</dbReference>
<evidence type="ECO:0000259" key="20">
    <source>
        <dbReference type="SMART" id="SM01347"/>
    </source>
</evidence>
<dbReference type="AlphaFoldDB" id="A0A9P5MW99"/>
<keyword evidence="14 16" id="KW-0539">Nucleus</keyword>
<evidence type="ECO:0000313" key="22">
    <source>
        <dbReference type="Proteomes" id="UP000759537"/>
    </source>
</evidence>
<feature type="compositionally biased region" description="Low complexity" evidence="19">
    <location>
        <begin position="686"/>
        <end position="701"/>
    </location>
</feature>
<feature type="region of interest" description="Disordered" evidence="19">
    <location>
        <begin position="543"/>
        <end position="715"/>
    </location>
</feature>
<dbReference type="Gene3D" id="3.60.21.10">
    <property type="match status" value="1"/>
</dbReference>
<dbReference type="GO" id="GO:0008296">
    <property type="term" value="F:3'-5'-DNA exonuclease activity"/>
    <property type="evidence" value="ECO:0007669"/>
    <property type="project" value="InterPro"/>
</dbReference>
<dbReference type="GO" id="GO:0035861">
    <property type="term" value="C:site of double-strand break"/>
    <property type="evidence" value="ECO:0007669"/>
    <property type="project" value="TreeGrafter"/>
</dbReference>